<reference evidence="1 2" key="1">
    <citation type="submission" date="2020-03" db="EMBL/GenBank/DDBJ databases">
        <title>Complete genome sequence of Lactobacillus paracasei strain NFFJ04, isolated from animal feed.</title>
        <authorList>
            <person name="Jung J.Y."/>
        </authorList>
    </citation>
    <scope>NUCLEOTIDE SEQUENCE [LARGE SCALE GENOMIC DNA]</scope>
    <source>
        <strain evidence="1 2">NFFJ04</strain>
    </source>
</reference>
<dbReference type="Proteomes" id="UP000593972">
    <property type="component" value="Chromosome"/>
</dbReference>
<evidence type="ECO:0000313" key="1">
    <source>
        <dbReference type="EMBL" id="QOP54302.1"/>
    </source>
</evidence>
<sequence length="47" mass="5720">MMQHFFIYMDHDPLRRQTPSWGLNPQLDMNDTDHQMKFLAIIQRSLT</sequence>
<accession>A0ABD7BNG3</accession>
<dbReference type="AlphaFoldDB" id="A0ABD7BNG3"/>
<gene>
    <name evidence="1" type="ORF">HCJ88_04090</name>
</gene>
<dbReference type="EMBL" id="CP050500">
    <property type="protein sequence ID" value="QOP54302.1"/>
    <property type="molecule type" value="Genomic_DNA"/>
</dbReference>
<name>A0ABD7BNG3_LACPA</name>
<evidence type="ECO:0000313" key="2">
    <source>
        <dbReference type="Proteomes" id="UP000593972"/>
    </source>
</evidence>
<organism evidence="1 2">
    <name type="scientific">Lacticaseibacillus paracasei</name>
    <name type="common">Lactobacillus paracasei</name>
    <dbReference type="NCBI Taxonomy" id="1597"/>
    <lineage>
        <taxon>Bacteria</taxon>
        <taxon>Bacillati</taxon>
        <taxon>Bacillota</taxon>
        <taxon>Bacilli</taxon>
        <taxon>Lactobacillales</taxon>
        <taxon>Lactobacillaceae</taxon>
        <taxon>Lacticaseibacillus</taxon>
    </lineage>
</organism>
<proteinExistence type="predicted"/>
<protein>
    <submittedName>
        <fullName evidence="1">Uncharacterized protein</fullName>
    </submittedName>
</protein>